<dbReference type="PANTHER" id="PTHR43471">
    <property type="entry name" value="ABC TRANSPORTER PERMEASE"/>
    <property type="match status" value="1"/>
</dbReference>
<dbReference type="AlphaFoldDB" id="A0A8B2VJ67"/>
<comment type="subcellular location">
    <subcellularLocation>
        <location evidence="1">Membrane</location>
        <topology evidence="1">Multi-pass membrane protein</topology>
    </subcellularLocation>
</comment>
<dbReference type="Pfam" id="PF12698">
    <property type="entry name" value="ABC2_membrane_3"/>
    <property type="match status" value="1"/>
</dbReference>
<gene>
    <name evidence="5" type="ORF">B1B09_01930</name>
</gene>
<comment type="caution">
    <text evidence="5">The sequence shown here is derived from an EMBL/GenBank/DDBJ whole genome shotgun (WGS) entry which is preliminary data.</text>
</comment>
<dbReference type="GeneID" id="92856895"/>
<dbReference type="EMBL" id="MVCE01000001">
    <property type="protein sequence ID" value="PGF36408.1"/>
    <property type="molecule type" value="Genomic_DNA"/>
</dbReference>
<name>A0A8B2VJ67_CUTAC</name>
<evidence type="ECO:0000256" key="4">
    <source>
        <dbReference type="ARBA" id="ARBA00023136"/>
    </source>
</evidence>
<dbReference type="PANTHER" id="PTHR43471:SF3">
    <property type="entry name" value="ABC TRANSPORTER PERMEASE PROTEIN NATB"/>
    <property type="match status" value="1"/>
</dbReference>
<proteinExistence type="predicted"/>
<protein>
    <submittedName>
        <fullName evidence="5">ABC transporter permease</fullName>
    </submittedName>
</protein>
<keyword evidence="3" id="KW-1133">Transmembrane helix</keyword>
<dbReference type="Proteomes" id="UP000226191">
    <property type="component" value="Unassembled WGS sequence"/>
</dbReference>
<dbReference type="GO" id="GO:0016020">
    <property type="term" value="C:membrane"/>
    <property type="evidence" value="ECO:0007669"/>
    <property type="project" value="UniProtKB-SubCell"/>
</dbReference>
<dbReference type="GO" id="GO:0140359">
    <property type="term" value="F:ABC-type transporter activity"/>
    <property type="evidence" value="ECO:0007669"/>
    <property type="project" value="InterPro"/>
</dbReference>
<evidence type="ECO:0000256" key="2">
    <source>
        <dbReference type="ARBA" id="ARBA00022692"/>
    </source>
</evidence>
<evidence type="ECO:0000313" key="6">
    <source>
        <dbReference type="Proteomes" id="UP000226191"/>
    </source>
</evidence>
<keyword evidence="2" id="KW-0812">Transmembrane</keyword>
<accession>A0A8B2VJ67</accession>
<keyword evidence="4" id="KW-0472">Membrane</keyword>
<dbReference type="RefSeq" id="WP_002515651.1">
    <property type="nucleotide sequence ID" value="NZ_CAJTHR010000001.1"/>
</dbReference>
<evidence type="ECO:0000256" key="3">
    <source>
        <dbReference type="ARBA" id="ARBA00022989"/>
    </source>
</evidence>
<organism evidence="5 6">
    <name type="scientific">Cutibacterium acnes</name>
    <name type="common">Propionibacterium acnes</name>
    <dbReference type="NCBI Taxonomy" id="1747"/>
    <lineage>
        <taxon>Bacteria</taxon>
        <taxon>Bacillati</taxon>
        <taxon>Actinomycetota</taxon>
        <taxon>Actinomycetes</taxon>
        <taxon>Propionibacteriales</taxon>
        <taxon>Propionibacteriaceae</taxon>
        <taxon>Cutibacterium</taxon>
    </lineage>
</organism>
<evidence type="ECO:0000313" key="5">
    <source>
        <dbReference type="EMBL" id="PGF36408.1"/>
    </source>
</evidence>
<evidence type="ECO:0000256" key="1">
    <source>
        <dbReference type="ARBA" id="ARBA00004141"/>
    </source>
</evidence>
<sequence>MTNTSSAWRLVASREVDVKLRDKGFIISMIITVLLIVAISVVLSIISSKHDHDSVVVTDDKAAAIVKVAQQDLAARGSTDKTEVVRAADEAEAHRELQNDDNMVYLHQKDGQWHLDGYDKTPSADGSSTGAMERAVAVAAVADNTKAAGVDASTMTKGMSLQTGQVKPSDGTSEAVRYMLAIVFSVLFMMSAIYYGVMIANSVVEENQSRIVEILLTGVPARQLLIGKIVGNTVLAVGQLIIICGLSMLAVSFSQWSNIITFAMSWSVMWFLLFFLVGFVALASLYAAAGSMASRSEDVQNTTSPLMYLIMIIYFWVVFSMSNPDGMSAKIGSYVPIASVVFMPLRMLGHRAQWWEPIVSIFVTLGFTVFAVLAGERIYRRSILQTNGRVSFKNAWKQNESVA</sequence>
<reference evidence="5 6" key="1">
    <citation type="submission" date="2017-02" db="EMBL/GenBank/DDBJ databases">
        <title>Prevalence of linear plasmids in Cutibacterium acnes isolates obtained from cancerous prostatic tissue.</title>
        <authorList>
            <person name="Davidsson S."/>
            <person name="Bruggemann H."/>
        </authorList>
    </citation>
    <scope>NUCLEOTIDE SEQUENCE [LARGE SCALE GENOMIC DNA]</scope>
    <source>
        <strain evidence="5 6">11-78</strain>
    </source>
</reference>
<dbReference type="InterPro" id="IPR013525">
    <property type="entry name" value="ABC2_TM"/>
</dbReference>
<dbReference type="OrthoDB" id="3268959at2"/>